<dbReference type="RefSeq" id="WP_267161453.1">
    <property type="nucleotide sequence ID" value="NZ_CP112972.1"/>
</dbReference>
<dbReference type="SUPFAM" id="SSF56300">
    <property type="entry name" value="Metallo-dependent phosphatases"/>
    <property type="match status" value="1"/>
</dbReference>
<dbReference type="InterPro" id="IPR004843">
    <property type="entry name" value="Calcineurin-like_PHP"/>
</dbReference>
<feature type="compositionally biased region" description="Gly residues" evidence="5">
    <location>
        <begin position="1"/>
        <end position="14"/>
    </location>
</feature>
<dbReference type="InterPro" id="IPR029052">
    <property type="entry name" value="Metallo-depent_PP-like"/>
</dbReference>
<dbReference type="GO" id="GO:0016787">
    <property type="term" value="F:hydrolase activity"/>
    <property type="evidence" value="ECO:0007669"/>
    <property type="project" value="UniProtKB-KW"/>
</dbReference>
<evidence type="ECO:0000256" key="2">
    <source>
        <dbReference type="ARBA" id="ARBA00022801"/>
    </source>
</evidence>
<evidence type="ECO:0000259" key="6">
    <source>
        <dbReference type="Pfam" id="PF00149"/>
    </source>
</evidence>
<dbReference type="Gene3D" id="3.60.21.10">
    <property type="match status" value="1"/>
</dbReference>
<keyword evidence="3" id="KW-0408">Iron</keyword>
<name>A0ABD5W409_9EURY</name>
<dbReference type="Proteomes" id="UP001596445">
    <property type="component" value="Unassembled WGS sequence"/>
</dbReference>
<comment type="caution">
    <text evidence="7">The sequence shown here is derived from an EMBL/GenBank/DDBJ whole genome shotgun (WGS) entry which is preliminary data.</text>
</comment>
<keyword evidence="1" id="KW-0479">Metal-binding</keyword>
<dbReference type="EC" id="3.1.-.-" evidence="7"/>
<feature type="region of interest" description="Disordered" evidence="5">
    <location>
        <begin position="1"/>
        <end position="21"/>
    </location>
</feature>
<evidence type="ECO:0000313" key="7">
    <source>
        <dbReference type="EMBL" id="MFC7058727.1"/>
    </source>
</evidence>
<organism evidence="7 8">
    <name type="scientific">Halovenus salina</name>
    <dbReference type="NCBI Taxonomy" id="1510225"/>
    <lineage>
        <taxon>Archaea</taxon>
        <taxon>Methanobacteriati</taxon>
        <taxon>Methanobacteriota</taxon>
        <taxon>Stenosarchaea group</taxon>
        <taxon>Halobacteria</taxon>
        <taxon>Halobacteriales</taxon>
        <taxon>Haloarculaceae</taxon>
        <taxon>Halovenus</taxon>
    </lineage>
</organism>
<dbReference type="PANTHER" id="PTHR42988:SF2">
    <property type="entry name" value="CYCLIC NUCLEOTIDE PHOSPHODIESTERASE CBUA0032-RELATED"/>
    <property type="match status" value="1"/>
</dbReference>
<feature type="domain" description="Calcineurin-like phosphoesterase" evidence="6">
    <location>
        <begin position="36"/>
        <end position="230"/>
    </location>
</feature>
<evidence type="ECO:0000256" key="1">
    <source>
        <dbReference type="ARBA" id="ARBA00022723"/>
    </source>
</evidence>
<gene>
    <name evidence="7" type="ORF">ACFQQG_11745</name>
</gene>
<accession>A0ABD5W409</accession>
<dbReference type="GO" id="GO:0046872">
    <property type="term" value="F:metal ion binding"/>
    <property type="evidence" value="ECO:0007669"/>
    <property type="project" value="UniProtKB-KW"/>
</dbReference>
<evidence type="ECO:0000256" key="5">
    <source>
        <dbReference type="SAM" id="MobiDB-lite"/>
    </source>
</evidence>
<protein>
    <submittedName>
        <fullName evidence="7">Metallophosphoesterase family protein</fullName>
        <ecNumber evidence="7">3.1.-.-</ecNumber>
    </submittedName>
</protein>
<evidence type="ECO:0000313" key="8">
    <source>
        <dbReference type="Proteomes" id="UP001596445"/>
    </source>
</evidence>
<dbReference type="PANTHER" id="PTHR42988">
    <property type="entry name" value="PHOSPHOHYDROLASE"/>
    <property type="match status" value="1"/>
</dbReference>
<evidence type="ECO:0000256" key="4">
    <source>
        <dbReference type="ARBA" id="ARBA00025742"/>
    </source>
</evidence>
<evidence type="ECO:0000256" key="3">
    <source>
        <dbReference type="ARBA" id="ARBA00023004"/>
    </source>
</evidence>
<dbReference type="EMBL" id="JBHSZI010000001">
    <property type="protein sequence ID" value="MFC7058727.1"/>
    <property type="molecule type" value="Genomic_DNA"/>
</dbReference>
<sequence>MFSEDGTGGDGGGPLFPDNGTATLARFDRPRGSGTTVAVLADPHLTPTARGSATLYHRTKQRFQMAVADAHRLDVDGTVVAGDLTKDGSGHEYRLGDTLVGTLPEPRLLVPGNHDIGPARELETGGAFARRYGHGSYPATKQMGNLTLCGLDSTEEATDRGGAVALPAGGIGDASGPCIAVVHHPLAGLPEPFDGTLPESAHRLQNPEATADALAAAGVDLVITGHLHWPFATTYRGLNVVGAPGCSAFPPGYLLVHVDSRGTTVSLVSLAGERGLAEAYEYTLEETRGDPVQSAVRDRYFGTFPQVDEQAVGNDTAPSGGRSWSAEQSG</sequence>
<comment type="similarity">
    <text evidence="4">Belongs to the cyclic nucleotide phosphodiesterase class-III family.</text>
</comment>
<keyword evidence="8" id="KW-1185">Reference proteome</keyword>
<dbReference type="Pfam" id="PF00149">
    <property type="entry name" value="Metallophos"/>
    <property type="match status" value="1"/>
</dbReference>
<dbReference type="AlphaFoldDB" id="A0ABD5W409"/>
<proteinExistence type="inferred from homology"/>
<keyword evidence="2 7" id="KW-0378">Hydrolase</keyword>
<reference evidence="7 8" key="1">
    <citation type="journal article" date="2019" name="Int. J. Syst. Evol. Microbiol.">
        <title>The Global Catalogue of Microorganisms (GCM) 10K type strain sequencing project: providing services to taxonomists for standard genome sequencing and annotation.</title>
        <authorList>
            <consortium name="The Broad Institute Genomics Platform"/>
            <consortium name="The Broad Institute Genome Sequencing Center for Infectious Disease"/>
            <person name="Wu L."/>
            <person name="Ma J."/>
        </authorList>
    </citation>
    <scope>NUCLEOTIDE SEQUENCE [LARGE SCALE GENOMIC DNA]</scope>
    <source>
        <strain evidence="7 8">JCM 30072</strain>
    </source>
</reference>
<dbReference type="InterPro" id="IPR050884">
    <property type="entry name" value="CNP_phosphodiesterase-III"/>
</dbReference>
<dbReference type="GeneID" id="76630757"/>
<feature type="region of interest" description="Disordered" evidence="5">
    <location>
        <begin position="310"/>
        <end position="330"/>
    </location>
</feature>